<proteinExistence type="predicted"/>
<evidence type="ECO:0000313" key="1">
    <source>
        <dbReference type="EMBL" id="MQL68183.1"/>
    </source>
</evidence>
<dbReference type="EMBL" id="NMUH01000009">
    <property type="protein sequence ID" value="MQL68183.1"/>
    <property type="molecule type" value="Genomic_DNA"/>
</dbReference>
<name>A0A843TF88_COLES</name>
<gene>
    <name evidence="1" type="ORF">Taro_000467</name>
</gene>
<feature type="non-terminal residue" evidence="1">
    <location>
        <position position="298"/>
    </location>
</feature>
<comment type="caution">
    <text evidence="1">The sequence shown here is derived from an EMBL/GenBank/DDBJ whole genome shotgun (WGS) entry which is preliminary data.</text>
</comment>
<evidence type="ECO:0000313" key="2">
    <source>
        <dbReference type="Proteomes" id="UP000652761"/>
    </source>
</evidence>
<accession>A0A843TF88</accession>
<protein>
    <submittedName>
        <fullName evidence="1">Uncharacterized protein</fullName>
    </submittedName>
</protein>
<keyword evidence="2" id="KW-1185">Reference proteome</keyword>
<dbReference type="AlphaFoldDB" id="A0A843TF88"/>
<organism evidence="1 2">
    <name type="scientific">Colocasia esculenta</name>
    <name type="common">Wild taro</name>
    <name type="synonym">Arum esculentum</name>
    <dbReference type="NCBI Taxonomy" id="4460"/>
    <lineage>
        <taxon>Eukaryota</taxon>
        <taxon>Viridiplantae</taxon>
        <taxon>Streptophyta</taxon>
        <taxon>Embryophyta</taxon>
        <taxon>Tracheophyta</taxon>
        <taxon>Spermatophyta</taxon>
        <taxon>Magnoliopsida</taxon>
        <taxon>Liliopsida</taxon>
        <taxon>Araceae</taxon>
        <taxon>Aroideae</taxon>
        <taxon>Colocasieae</taxon>
        <taxon>Colocasia</taxon>
    </lineage>
</organism>
<reference evidence="1" key="1">
    <citation type="submission" date="2017-07" db="EMBL/GenBank/DDBJ databases">
        <title>Taro Niue Genome Assembly and Annotation.</title>
        <authorList>
            <person name="Atibalentja N."/>
            <person name="Keating K."/>
            <person name="Fields C.J."/>
        </authorList>
    </citation>
    <scope>NUCLEOTIDE SEQUENCE</scope>
    <source>
        <strain evidence="1">Niue_2</strain>
        <tissue evidence="1">Leaf</tissue>
    </source>
</reference>
<sequence>SERLCVFGSLWGRSFLPHCSGGGWLVLFCGDSGVLGMEMVSQDLATGQAQKKLSFAQGIFASLCPAKVALVPSLCKFCNRIGHQEESCFKKNKNTMSKKSDAPTAPVPTISANEWKPVCGRKPTMVVAFEVPVINAFKRLREDVPEVPVINQNTVIPQQAEPVVEGDVQALGSQAGPNQLLESSMPSSSLLFERSNLPLSSSSDQDSMLYDINAIQAQGSVMGGSGYETSNGVHLSLGSKDVNLRVHGAELVYVEGPCRNGDGATISSSPTVPALVAGDVDDEGNHLLVHVTTMTWSF</sequence>
<dbReference type="Proteomes" id="UP000652761">
    <property type="component" value="Unassembled WGS sequence"/>
</dbReference>